<accession>A0A0N0VGM1</accession>
<evidence type="ECO:0000313" key="4">
    <source>
        <dbReference type="Proteomes" id="UP000037923"/>
    </source>
</evidence>
<feature type="region of interest" description="Disordered" evidence="2">
    <location>
        <begin position="435"/>
        <end position="489"/>
    </location>
</feature>
<organism evidence="3 4">
    <name type="scientific">Leptomonas pyrrhocoris</name>
    <name type="common">Firebug parasite</name>
    <dbReference type="NCBI Taxonomy" id="157538"/>
    <lineage>
        <taxon>Eukaryota</taxon>
        <taxon>Discoba</taxon>
        <taxon>Euglenozoa</taxon>
        <taxon>Kinetoplastea</taxon>
        <taxon>Metakinetoplastina</taxon>
        <taxon>Trypanosomatida</taxon>
        <taxon>Trypanosomatidae</taxon>
        <taxon>Leishmaniinae</taxon>
        <taxon>Leptomonas</taxon>
    </lineage>
</organism>
<feature type="compositionally biased region" description="Low complexity" evidence="2">
    <location>
        <begin position="471"/>
        <end position="483"/>
    </location>
</feature>
<feature type="compositionally biased region" description="Polar residues" evidence="2">
    <location>
        <begin position="435"/>
        <end position="445"/>
    </location>
</feature>
<evidence type="ECO:0000256" key="1">
    <source>
        <dbReference type="SAM" id="Coils"/>
    </source>
</evidence>
<feature type="coiled-coil region" evidence="1">
    <location>
        <begin position="516"/>
        <end position="550"/>
    </location>
</feature>
<keyword evidence="4" id="KW-1185">Reference proteome</keyword>
<feature type="compositionally biased region" description="Low complexity" evidence="2">
    <location>
        <begin position="133"/>
        <end position="148"/>
    </location>
</feature>
<feature type="region of interest" description="Disordered" evidence="2">
    <location>
        <begin position="121"/>
        <end position="162"/>
    </location>
</feature>
<sequence length="575" mass="62506">MRVPRWRPRQCRRLLVATIACRGSRPRRSTRRLTSTPAPLSTAPQLGKGSARRNASPSHCGSEKEHHLRHLLRRYHGYVEDELQPQLERLKAALRDNEARRTRLHADNVILTKQLQRLESAGTAATSPLPADSTPANSTAFAASAPSAHEAHGGGNEADERLREASAEVALLKRKLESLQRQRARLDRHVGDGNVQLSPSPPASSPVSPSSIERSEGQEVARAELERLCRALSEDGLGFTEALSAVHERLSARRSGVAEVVTSSGGKDVKDGARAAPVRSPNPLKAAVEEWRRFARLTASPPLSTNSAVPSAEGNLLTTDSDVCFVCTTVLKALAATLQTEHSAVAAEVEAAQQAEKRLGESVARQQRVVEQVRREAERRMEELEADHEVEVQTLENAIAELEQQVSMTAASRRPWTAGLLIHRPVDAPAVSSVISSNARGSQEMSAARRGPAARSGGGGSGSTIEDFSNARGAAGTRTGPAADRADAETQTALSLEWIQACLQKAREGPMRLVRREKEAELVELMSTEIESLRQQLTDSRAVATRLREEQRRFLGDVTLPLSYFDDFSSFPSNV</sequence>
<reference evidence="3 4" key="1">
    <citation type="submission" date="2015-07" db="EMBL/GenBank/DDBJ databases">
        <title>High-quality genome of monoxenous trypanosomatid Leptomonas pyrrhocoris.</title>
        <authorList>
            <person name="Flegontov P."/>
            <person name="Butenko A."/>
            <person name="Firsov S."/>
            <person name="Vlcek C."/>
            <person name="Logacheva M.D."/>
            <person name="Field M."/>
            <person name="Filatov D."/>
            <person name="Flegontova O."/>
            <person name="Gerasimov E."/>
            <person name="Jackson A.P."/>
            <person name="Kelly S."/>
            <person name="Opperdoes F."/>
            <person name="O'Reilly A."/>
            <person name="Votypka J."/>
            <person name="Yurchenko V."/>
            <person name="Lukes J."/>
        </authorList>
    </citation>
    <scope>NUCLEOTIDE SEQUENCE [LARGE SCALE GENOMIC DNA]</scope>
    <source>
        <strain evidence="3">H10</strain>
    </source>
</reference>
<dbReference type="GeneID" id="26902272"/>
<evidence type="ECO:0000256" key="2">
    <source>
        <dbReference type="SAM" id="MobiDB-lite"/>
    </source>
</evidence>
<feature type="compositionally biased region" description="Low complexity" evidence="2">
    <location>
        <begin position="446"/>
        <end position="455"/>
    </location>
</feature>
<protein>
    <submittedName>
        <fullName evidence="3">Uncharacterized protein</fullName>
    </submittedName>
</protein>
<feature type="coiled-coil region" evidence="1">
    <location>
        <begin position="363"/>
        <end position="412"/>
    </location>
</feature>
<dbReference type="Proteomes" id="UP000037923">
    <property type="component" value="Unassembled WGS sequence"/>
</dbReference>
<dbReference type="OrthoDB" id="10580092at2759"/>
<dbReference type="VEuPathDB" id="TriTrypDB:LpyrH10_03_1280"/>
<comment type="caution">
    <text evidence="3">The sequence shown here is derived from an EMBL/GenBank/DDBJ whole genome shotgun (WGS) entry which is preliminary data.</text>
</comment>
<name>A0A0N0VGM1_LEPPY</name>
<dbReference type="EMBL" id="LGTL01000003">
    <property type="protein sequence ID" value="KPA83734.1"/>
    <property type="molecule type" value="Genomic_DNA"/>
</dbReference>
<feature type="region of interest" description="Disordered" evidence="2">
    <location>
        <begin position="188"/>
        <end position="219"/>
    </location>
</feature>
<feature type="region of interest" description="Disordered" evidence="2">
    <location>
        <begin position="25"/>
        <end position="67"/>
    </location>
</feature>
<gene>
    <name evidence="3" type="ORF">ABB37_01977</name>
</gene>
<dbReference type="AlphaFoldDB" id="A0A0N0VGM1"/>
<dbReference type="RefSeq" id="XP_015662173.1">
    <property type="nucleotide sequence ID" value="XM_015798695.1"/>
</dbReference>
<proteinExistence type="predicted"/>
<dbReference type="OMA" id="KAREGPM"/>
<keyword evidence="1" id="KW-0175">Coiled coil</keyword>
<evidence type="ECO:0000313" key="3">
    <source>
        <dbReference type="EMBL" id="KPA83734.1"/>
    </source>
</evidence>